<dbReference type="InterPro" id="IPR036388">
    <property type="entry name" value="WH-like_DNA-bd_sf"/>
</dbReference>
<sequence length="175" mass="19497">LRQAASAAKNLVTSNSVSNIFSLIGEKFSGEIVEIHGKEIHMTLARDERPLRNMGPPAGGLRTRQRQYRAIPAITAGQPYGPNDIRSISTWLRKKGSEDILERIEQRGPQRFNELNKANLNISKGTLSSRLREAQNLGLIGHLSRRNGTPAYGLTPEGMAYRRQRKQQQEVINAG</sequence>
<proteinExistence type="predicted"/>
<protein>
    <recommendedName>
        <fullName evidence="1">HTH hxlR-type domain-containing protein</fullName>
    </recommendedName>
</protein>
<reference evidence="2" key="1">
    <citation type="journal article" date="2014" name="Front. Microbiol.">
        <title>High frequency of phylogenetically diverse reductive dehalogenase-homologous genes in deep subseafloor sedimentary metagenomes.</title>
        <authorList>
            <person name="Kawai M."/>
            <person name="Futagami T."/>
            <person name="Toyoda A."/>
            <person name="Takaki Y."/>
            <person name="Nishi S."/>
            <person name="Hori S."/>
            <person name="Arai W."/>
            <person name="Tsubouchi T."/>
            <person name="Morono Y."/>
            <person name="Uchiyama I."/>
            <person name="Ito T."/>
            <person name="Fujiyama A."/>
            <person name="Inagaki F."/>
            <person name="Takami H."/>
        </authorList>
    </citation>
    <scope>NUCLEOTIDE SEQUENCE</scope>
    <source>
        <strain evidence="2">Expedition CK06-06</strain>
    </source>
</reference>
<organism evidence="2">
    <name type="scientific">marine sediment metagenome</name>
    <dbReference type="NCBI Taxonomy" id="412755"/>
    <lineage>
        <taxon>unclassified sequences</taxon>
        <taxon>metagenomes</taxon>
        <taxon>ecological metagenomes</taxon>
    </lineage>
</organism>
<accession>X1MRQ6</accession>
<dbReference type="Pfam" id="PF01638">
    <property type="entry name" value="HxlR"/>
    <property type="match status" value="1"/>
</dbReference>
<dbReference type="SUPFAM" id="SSF46785">
    <property type="entry name" value="Winged helix' DNA-binding domain"/>
    <property type="match status" value="1"/>
</dbReference>
<feature type="domain" description="HTH hxlR-type" evidence="1">
    <location>
        <begin position="101"/>
        <end position="159"/>
    </location>
</feature>
<evidence type="ECO:0000259" key="1">
    <source>
        <dbReference type="Pfam" id="PF01638"/>
    </source>
</evidence>
<gene>
    <name evidence="2" type="ORF">S06H3_33282</name>
</gene>
<name>X1MRQ6_9ZZZZ</name>
<feature type="non-terminal residue" evidence="2">
    <location>
        <position position="1"/>
    </location>
</feature>
<evidence type="ECO:0000313" key="2">
    <source>
        <dbReference type="EMBL" id="GAI20726.1"/>
    </source>
</evidence>
<dbReference type="AlphaFoldDB" id="X1MRQ6"/>
<dbReference type="Gene3D" id="1.10.10.10">
    <property type="entry name" value="Winged helix-like DNA-binding domain superfamily/Winged helix DNA-binding domain"/>
    <property type="match status" value="1"/>
</dbReference>
<comment type="caution">
    <text evidence="2">The sequence shown here is derived from an EMBL/GenBank/DDBJ whole genome shotgun (WGS) entry which is preliminary data.</text>
</comment>
<dbReference type="InterPro" id="IPR036390">
    <property type="entry name" value="WH_DNA-bd_sf"/>
</dbReference>
<dbReference type="EMBL" id="BARV01019852">
    <property type="protein sequence ID" value="GAI20726.1"/>
    <property type="molecule type" value="Genomic_DNA"/>
</dbReference>
<dbReference type="InterPro" id="IPR002577">
    <property type="entry name" value="HTH_HxlR"/>
</dbReference>